<evidence type="ECO:0000313" key="4">
    <source>
        <dbReference type="EMBL" id="MDI9241032.1"/>
    </source>
</evidence>
<evidence type="ECO:0000259" key="3">
    <source>
        <dbReference type="Pfam" id="PF03358"/>
    </source>
</evidence>
<gene>
    <name evidence="4" type="ORF">QJ036_00885</name>
</gene>
<dbReference type="Gene3D" id="3.40.50.360">
    <property type="match status" value="1"/>
</dbReference>
<dbReference type="InterPro" id="IPR005025">
    <property type="entry name" value="FMN_Rdtase-like_dom"/>
</dbReference>
<dbReference type="Pfam" id="PF03358">
    <property type="entry name" value="FMN_red"/>
    <property type="match status" value="1"/>
</dbReference>
<proteinExistence type="predicted"/>
<protein>
    <submittedName>
        <fullName evidence="4">Flavodoxin family protein</fullName>
    </submittedName>
</protein>
<sequence>MKTLLVNGSPHEKGCTYTALNAVAEALQENGIEADFFHIGHKPLSGCIACKTCVSTGRCAIDDKVNEFLSLAGEYDGFVFGTPVHWAGASGALTSFLDRVFYADFCGNGGKRFYLKPAAAVMSARRAGTTATWDQVNKYFGLLQMPIINSRYWGMVHGSKPEDVKKDLEGMQVMRVLGRNMAYFLKCQEAGKKAGVPLPETEPAIFTNFIRD</sequence>
<feature type="domain" description="NADPH-dependent FMN reductase-like" evidence="3">
    <location>
        <begin position="1"/>
        <end position="157"/>
    </location>
</feature>
<dbReference type="RefSeq" id="WP_283229539.1">
    <property type="nucleotide sequence ID" value="NZ_JASGBQ010000001.1"/>
</dbReference>
<dbReference type="SUPFAM" id="SSF52218">
    <property type="entry name" value="Flavoproteins"/>
    <property type="match status" value="1"/>
</dbReference>
<reference evidence="4 5" key="1">
    <citation type="submission" date="2023-05" db="EMBL/GenBank/DDBJ databases">
        <title>[ruminococcus] sp. nov., isolated from a pig farm feces dump.</title>
        <authorList>
            <person name="Chang Y.-H."/>
        </authorList>
    </citation>
    <scope>NUCLEOTIDE SEQUENCE [LARGE SCALE GENOMIC DNA]</scope>
    <source>
        <strain evidence="4 5">YH-rum2234</strain>
    </source>
</reference>
<dbReference type="PANTHER" id="PTHR43278:SF4">
    <property type="entry name" value="NAD(P)H-DEPENDENT FMN-CONTAINING OXIDOREDUCTASE YWQN-RELATED"/>
    <property type="match status" value="1"/>
</dbReference>
<name>A0AAP4EWT2_9FIRM</name>
<dbReference type="InterPro" id="IPR051796">
    <property type="entry name" value="ISF_SsuE-like"/>
</dbReference>
<dbReference type="EMBL" id="JASGBQ010000001">
    <property type="protein sequence ID" value="MDI9241032.1"/>
    <property type="molecule type" value="Genomic_DNA"/>
</dbReference>
<evidence type="ECO:0000256" key="1">
    <source>
        <dbReference type="ARBA" id="ARBA00022630"/>
    </source>
</evidence>
<comment type="caution">
    <text evidence="4">The sequence shown here is derived from an EMBL/GenBank/DDBJ whole genome shotgun (WGS) entry which is preliminary data.</text>
</comment>
<dbReference type="PANTHER" id="PTHR43278">
    <property type="entry name" value="NAD(P)H-DEPENDENT FMN-CONTAINING OXIDOREDUCTASE YWQN-RELATED"/>
    <property type="match status" value="1"/>
</dbReference>
<evidence type="ECO:0000313" key="5">
    <source>
        <dbReference type="Proteomes" id="UP001300383"/>
    </source>
</evidence>
<dbReference type="AlphaFoldDB" id="A0AAP4EWT2"/>
<keyword evidence="1" id="KW-0285">Flavoprotein</keyword>
<dbReference type="GO" id="GO:0016491">
    <property type="term" value="F:oxidoreductase activity"/>
    <property type="evidence" value="ECO:0007669"/>
    <property type="project" value="InterPro"/>
</dbReference>
<accession>A0AAP4EWT2</accession>
<keyword evidence="2" id="KW-0288">FMN</keyword>
<dbReference type="InterPro" id="IPR029039">
    <property type="entry name" value="Flavoprotein-like_sf"/>
</dbReference>
<organism evidence="4 5">
    <name type="scientific">Fusibacillus kribbianus</name>
    <dbReference type="NCBI Taxonomy" id="3044208"/>
    <lineage>
        <taxon>Bacteria</taxon>
        <taxon>Bacillati</taxon>
        <taxon>Bacillota</taxon>
        <taxon>Clostridia</taxon>
        <taxon>Lachnospirales</taxon>
        <taxon>Lachnospiraceae</taxon>
        <taxon>Fusibacillus</taxon>
    </lineage>
</organism>
<keyword evidence="5" id="KW-1185">Reference proteome</keyword>
<dbReference type="Proteomes" id="UP001300383">
    <property type="component" value="Unassembled WGS sequence"/>
</dbReference>
<evidence type="ECO:0000256" key="2">
    <source>
        <dbReference type="ARBA" id="ARBA00022643"/>
    </source>
</evidence>